<evidence type="ECO:0000256" key="1">
    <source>
        <dbReference type="SAM" id="MobiDB-lite"/>
    </source>
</evidence>
<protein>
    <submittedName>
        <fullName evidence="2">Uncharacterized protein</fullName>
    </submittedName>
</protein>
<gene>
    <name evidence="2" type="ORF">MPIPNATIZW_LOCUS13960</name>
</gene>
<keyword evidence="3" id="KW-1185">Reference proteome</keyword>
<accession>A0ABP0A580</accession>
<feature type="region of interest" description="Disordered" evidence="1">
    <location>
        <begin position="1"/>
        <end position="54"/>
    </location>
</feature>
<evidence type="ECO:0000313" key="3">
    <source>
        <dbReference type="Proteomes" id="UP001314169"/>
    </source>
</evidence>
<feature type="compositionally biased region" description="Basic residues" evidence="1">
    <location>
        <begin position="1"/>
        <end position="11"/>
    </location>
</feature>
<organism evidence="2 3">
    <name type="scientific">Pipistrellus nathusii</name>
    <name type="common">Nathusius' pipistrelle</name>
    <dbReference type="NCBI Taxonomy" id="59473"/>
    <lineage>
        <taxon>Eukaryota</taxon>
        <taxon>Metazoa</taxon>
        <taxon>Chordata</taxon>
        <taxon>Craniata</taxon>
        <taxon>Vertebrata</taxon>
        <taxon>Euteleostomi</taxon>
        <taxon>Mammalia</taxon>
        <taxon>Eutheria</taxon>
        <taxon>Laurasiatheria</taxon>
        <taxon>Chiroptera</taxon>
        <taxon>Yangochiroptera</taxon>
        <taxon>Vespertilionidae</taxon>
        <taxon>Pipistrellus</taxon>
    </lineage>
</organism>
<proteinExistence type="predicted"/>
<reference evidence="2" key="1">
    <citation type="submission" date="2023-12" db="EMBL/GenBank/DDBJ databases">
        <authorList>
            <person name="Brown T."/>
        </authorList>
    </citation>
    <scope>NUCLEOTIDE SEQUENCE</scope>
</reference>
<sequence length="107" mass="11722">MGKLGHRHPHKGNAMLHECRDEGDASASPGTPKIASKHQNLGTDPPSWPQNEPALLASWPQTSASQTGAEEINVLWFKPCHVWYFDTAAPADQNSQLNFKCSFHSSS</sequence>
<dbReference type="Proteomes" id="UP001314169">
    <property type="component" value="Chromosome 5"/>
</dbReference>
<dbReference type="EMBL" id="OY882862">
    <property type="protein sequence ID" value="CAK6445654.1"/>
    <property type="molecule type" value="Genomic_DNA"/>
</dbReference>
<evidence type="ECO:0000313" key="2">
    <source>
        <dbReference type="EMBL" id="CAK6445654.1"/>
    </source>
</evidence>
<name>A0ABP0A580_PIPNA</name>